<keyword evidence="2" id="KW-1185">Reference proteome</keyword>
<gene>
    <name evidence="1" type="ORF">R1flu_014765</name>
</gene>
<sequence length="76" mass="8469">MRLQEHNLTIAKSFFQPSATEGWLNGKPEKAAPDDLRKKLSHSLFILVDKTSGSECSPGTSLKKNGPNSVYIYEFL</sequence>
<dbReference type="EMBL" id="JBHFFA010000004">
    <property type="protein sequence ID" value="KAL2630079.1"/>
    <property type="molecule type" value="Genomic_DNA"/>
</dbReference>
<protein>
    <submittedName>
        <fullName evidence="1">Uncharacterized protein</fullName>
    </submittedName>
</protein>
<accession>A0ABD1YH18</accession>
<evidence type="ECO:0000313" key="1">
    <source>
        <dbReference type="EMBL" id="KAL2630079.1"/>
    </source>
</evidence>
<organism evidence="1 2">
    <name type="scientific">Riccia fluitans</name>
    <dbReference type="NCBI Taxonomy" id="41844"/>
    <lineage>
        <taxon>Eukaryota</taxon>
        <taxon>Viridiplantae</taxon>
        <taxon>Streptophyta</taxon>
        <taxon>Embryophyta</taxon>
        <taxon>Marchantiophyta</taxon>
        <taxon>Marchantiopsida</taxon>
        <taxon>Marchantiidae</taxon>
        <taxon>Marchantiales</taxon>
        <taxon>Ricciaceae</taxon>
        <taxon>Riccia</taxon>
    </lineage>
</organism>
<dbReference type="AlphaFoldDB" id="A0ABD1YH18"/>
<reference evidence="1 2" key="1">
    <citation type="submission" date="2024-09" db="EMBL/GenBank/DDBJ databases">
        <title>Chromosome-scale assembly of Riccia fluitans.</title>
        <authorList>
            <person name="Paukszto L."/>
            <person name="Sawicki J."/>
            <person name="Karawczyk K."/>
            <person name="Piernik-Szablinska J."/>
            <person name="Szczecinska M."/>
            <person name="Mazdziarz M."/>
        </authorList>
    </citation>
    <scope>NUCLEOTIDE SEQUENCE [LARGE SCALE GENOMIC DNA]</scope>
    <source>
        <strain evidence="1">Rf_01</strain>
        <tissue evidence="1">Aerial parts of the thallus</tissue>
    </source>
</reference>
<comment type="caution">
    <text evidence="1">The sequence shown here is derived from an EMBL/GenBank/DDBJ whole genome shotgun (WGS) entry which is preliminary data.</text>
</comment>
<name>A0ABD1YH18_9MARC</name>
<dbReference type="Proteomes" id="UP001605036">
    <property type="component" value="Unassembled WGS sequence"/>
</dbReference>
<evidence type="ECO:0000313" key="2">
    <source>
        <dbReference type="Proteomes" id="UP001605036"/>
    </source>
</evidence>
<proteinExistence type="predicted"/>